<accession>A0A1Y1QBZ4</accession>
<name>A0A1Y1QBZ4_9GAMM</name>
<dbReference type="Gene3D" id="1.10.260.40">
    <property type="entry name" value="lambda repressor-like DNA-binding domains"/>
    <property type="match status" value="1"/>
</dbReference>
<evidence type="ECO:0000259" key="1">
    <source>
        <dbReference type="PROSITE" id="PS50943"/>
    </source>
</evidence>
<dbReference type="InterPro" id="IPR010982">
    <property type="entry name" value="Lambda_DNA-bd_dom_sf"/>
</dbReference>
<dbReference type="Pfam" id="PF13560">
    <property type="entry name" value="HTH_31"/>
    <property type="match status" value="1"/>
</dbReference>
<dbReference type="PROSITE" id="PS50943">
    <property type="entry name" value="HTH_CROC1"/>
    <property type="match status" value="1"/>
</dbReference>
<dbReference type="EMBL" id="MTEJ01000504">
    <property type="protein sequence ID" value="OQX02271.1"/>
    <property type="molecule type" value="Genomic_DNA"/>
</dbReference>
<protein>
    <recommendedName>
        <fullName evidence="1">HTH cro/C1-type domain-containing protein</fullName>
    </recommendedName>
</protein>
<organism evidence="2 3">
    <name type="scientific">Thiothrix lacustris</name>
    <dbReference type="NCBI Taxonomy" id="525917"/>
    <lineage>
        <taxon>Bacteria</taxon>
        <taxon>Pseudomonadati</taxon>
        <taxon>Pseudomonadota</taxon>
        <taxon>Gammaproteobacteria</taxon>
        <taxon>Thiotrichales</taxon>
        <taxon>Thiotrichaceae</taxon>
        <taxon>Thiothrix</taxon>
    </lineage>
</organism>
<comment type="caution">
    <text evidence="2">The sequence shown here is derived from an EMBL/GenBank/DDBJ whole genome shotgun (WGS) entry which is preliminary data.</text>
</comment>
<dbReference type="GO" id="GO:0003677">
    <property type="term" value="F:DNA binding"/>
    <property type="evidence" value="ECO:0007669"/>
    <property type="project" value="InterPro"/>
</dbReference>
<dbReference type="Proteomes" id="UP000192491">
    <property type="component" value="Unassembled WGS sequence"/>
</dbReference>
<evidence type="ECO:0000313" key="3">
    <source>
        <dbReference type="Proteomes" id="UP000192491"/>
    </source>
</evidence>
<dbReference type="SMART" id="SM00530">
    <property type="entry name" value="HTH_XRE"/>
    <property type="match status" value="1"/>
</dbReference>
<evidence type="ECO:0000313" key="2">
    <source>
        <dbReference type="EMBL" id="OQX02271.1"/>
    </source>
</evidence>
<gene>
    <name evidence="2" type="ORF">BWK73_43315</name>
</gene>
<feature type="domain" description="HTH cro/C1-type" evidence="1">
    <location>
        <begin position="13"/>
        <end position="71"/>
    </location>
</feature>
<dbReference type="InterPro" id="IPR001387">
    <property type="entry name" value="Cro/C1-type_HTH"/>
</dbReference>
<proteinExistence type="predicted"/>
<dbReference type="AlphaFoldDB" id="A0A1Y1QBZ4"/>
<sequence>MLRHPQSLFGHRLRTARIRAGIAQDRLGVLIGLDEGCSSARISRYETGTHAPPFEIAQSIASILKVPVAYFYCPQDKLAEIIVELYGLSEEEIELVQQSIYSFKNNNDIRHNELTTKS</sequence>
<dbReference type="CDD" id="cd00093">
    <property type="entry name" value="HTH_XRE"/>
    <property type="match status" value="1"/>
</dbReference>
<dbReference type="SUPFAM" id="SSF47413">
    <property type="entry name" value="lambda repressor-like DNA-binding domains"/>
    <property type="match status" value="1"/>
</dbReference>
<reference evidence="2 3" key="1">
    <citation type="submission" date="2017-01" db="EMBL/GenBank/DDBJ databases">
        <title>Novel large sulfur bacteria in the metagenomes of groundwater-fed chemosynthetic microbial mats in the Lake Huron basin.</title>
        <authorList>
            <person name="Sharrar A.M."/>
            <person name="Flood B.E."/>
            <person name="Bailey J.V."/>
            <person name="Jones D.S."/>
            <person name="Biddanda B."/>
            <person name="Ruberg S.A."/>
            <person name="Marcus D.N."/>
            <person name="Dick G.J."/>
        </authorList>
    </citation>
    <scope>NUCLEOTIDE SEQUENCE [LARGE SCALE GENOMIC DNA]</scope>
    <source>
        <strain evidence="2">A8</strain>
    </source>
</reference>